<evidence type="ECO:0000256" key="2">
    <source>
        <dbReference type="ARBA" id="ARBA00022490"/>
    </source>
</evidence>
<comment type="subcellular location">
    <subcellularLocation>
        <location evidence="6">Cytoplasm</location>
    </subcellularLocation>
</comment>
<organism evidence="7 8">
    <name type="scientific">Candidatus Caccoplasma merdipullorum</name>
    <dbReference type="NCBI Taxonomy" id="2840718"/>
    <lineage>
        <taxon>Bacteria</taxon>
        <taxon>Pseudomonadati</taxon>
        <taxon>Bacteroidota</taxon>
        <taxon>Bacteroidia</taxon>
        <taxon>Bacteroidales</taxon>
        <taxon>Bacteroidaceae</taxon>
        <taxon>Bacteroidaceae incertae sedis</taxon>
        <taxon>Candidatus Caccoplasma</taxon>
    </lineage>
</organism>
<feature type="binding site" evidence="6">
    <location>
        <position position="175"/>
    </location>
    <ligand>
        <name>S-adenosyl-L-methionine</name>
        <dbReference type="ChEBI" id="CHEBI:59789"/>
    </ligand>
</feature>
<comment type="similarity">
    <text evidence="1 6">Belongs to the methyltransferase superfamily. PrmA family.</text>
</comment>
<dbReference type="PANTHER" id="PTHR43648:SF1">
    <property type="entry name" value="ELECTRON TRANSFER FLAVOPROTEIN BETA SUBUNIT LYSINE METHYLTRANSFERASE"/>
    <property type="match status" value="1"/>
</dbReference>
<reference evidence="7" key="1">
    <citation type="submission" date="2020-10" db="EMBL/GenBank/DDBJ databases">
        <authorList>
            <person name="Gilroy R."/>
        </authorList>
    </citation>
    <scope>NUCLEOTIDE SEQUENCE</scope>
    <source>
        <strain evidence="7">G3-4614</strain>
    </source>
</reference>
<dbReference type="EC" id="2.1.1.-" evidence="6"/>
<dbReference type="GO" id="GO:0005737">
    <property type="term" value="C:cytoplasm"/>
    <property type="evidence" value="ECO:0007669"/>
    <property type="project" value="UniProtKB-SubCell"/>
</dbReference>
<feature type="binding site" evidence="6">
    <location>
        <position position="132"/>
    </location>
    <ligand>
        <name>S-adenosyl-L-methionine</name>
        <dbReference type="ChEBI" id="CHEBI:59789"/>
    </ligand>
</feature>
<dbReference type="Proteomes" id="UP000823636">
    <property type="component" value="Unassembled WGS sequence"/>
</dbReference>
<dbReference type="EMBL" id="JADIMW010000014">
    <property type="protein sequence ID" value="MBO8437558.1"/>
    <property type="molecule type" value="Genomic_DNA"/>
</dbReference>
<reference evidence="7" key="2">
    <citation type="journal article" date="2021" name="PeerJ">
        <title>Extensive microbial diversity within the chicken gut microbiome revealed by metagenomics and culture.</title>
        <authorList>
            <person name="Gilroy R."/>
            <person name="Ravi A."/>
            <person name="Getino M."/>
            <person name="Pursley I."/>
            <person name="Horton D.L."/>
            <person name="Alikhan N.F."/>
            <person name="Baker D."/>
            <person name="Gharbi K."/>
            <person name="Hall N."/>
            <person name="Watson M."/>
            <person name="Adriaenssens E.M."/>
            <person name="Foster-Nyarko E."/>
            <person name="Jarju S."/>
            <person name="Secka A."/>
            <person name="Antonio M."/>
            <person name="Oren A."/>
            <person name="Chaudhuri R.R."/>
            <person name="La Ragione R."/>
            <person name="Hildebrand F."/>
            <person name="Pallen M.J."/>
        </authorList>
    </citation>
    <scope>NUCLEOTIDE SEQUENCE</scope>
    <source>
        <strain evidence="7">G3-4614</strain>
    </source>
</reference>
<feature type="binding site" evidence="6">
    <location>
        <position position="217"/>
    </location>
    <ligand>
        <name>S-adenosyl-L-methionine</name>
        <dbReference type="ChEBI" id="CHEBI:59789"/>
    </ligand>
</feature>
<evidence type="ECO:0000256" key="6">
    <source>
        <dbReference type="HAMAP-Rule" id="MF_00735"/>
    </source>
</evidence>
<dbReference type="PANTHER" id="PTHR43648">
    <property type="entry name" value="ELECTRON TRANSFER FLAVOPROTEIN BETA SUBUNIT LYSINE METHYLTRANSFERASE"/>
    <property type="match status" value="1"/>
</dbReference>
<protein>
    <recommendedName>
        <fullName evidence="6">Ribosomal protein L11 methyltransferase</fullName>
        <shortName evidence="6">L11 Mtase</shortName>
        <ecNumber evidence="6">2.1.1.-</ecNumber>
    </recommendedName>
</protein>
<keyword evidence="4 6" id="KW-0808">Transferase</keyword>
<comment type="function">
    <text evidence="6">Methylates ribosomal protein L11.</text>
</comment>
<dbReference type="Gene3D" id="3.40.50.150">
    <property type="entry name" value="Vaccinia Virus protein VP39"/>
    <property type="match status" value="1"/>
</dbReference>
<evidence type="ECO:0000256" key="3">
    <source>
        <dbReference type="ARBA" id="ARBA00022603"/>
    </source>
</evidence>
<dbReference type="GO" id="GO:0032259">
    <property type="term" value="P:methylation"/>
    <property type="evidence" value="ECO:0007669"/>
    <property type="project" value="UniProtKB-KW"/>
</dbReference>
<evidence type="ECO:0000313" key="8">
    <source>
        <dbReference type="Proteomes" id="UP000823636"/>
    </source>
</evidence>
<dbReference type="InterPro" id="IPR050078">
    <property type="entry name" value="Ribosomal_L11_MeTrfase_PrmA"/>
</dbReference>
<dbReference type="GO" id="GO:0005840">
    <property type="term" value="C:ribosome"/>
    <property type="evidence" value="ECO:0007669"/>
    <property type="project" value="UniProtKB-KW"/>
</dbReference>
<dbReference type="GO" id="GO:0008276">
    <property type="term" value="F:protein methyltransferase activity"/>
    <property type="evidence" value="ECO:0007669"/>
    <property type="project" value="UniProtKB-UniRule"/>
</dbReference>
<evidence type="ECO:0000313" key="7">
    <source>
        <dbReference type="EMBL" id="MBO8437558.1"/>
    </source>
</evidence>
<evidence type="ECO:0000256" key="1">
    <source>
        <dbReference type="ARBA" id="ARBA00009741"/>
    </source>
</evidence>
<dbReference type="SUPFAM" id="SSF53335">
    <property type="entry name" value="S-adenosyl-L-methionine-dependent methyltransferases"/>
    <property type="match status" value="1"/>
</dbReference>
<dbReference type="Pfam" id="PF06325">
    <property type="entry name" value="PrmA"/>
    <property type="match status" value="1"/>
</dbReference>
<dbReference type="InterPro" id="IPR029063">
    <property type="entry name" value="SAM-dependent_MTases_sf"/>
</dbReference>
<sequence length="281" mass="30935">MTEYIETSFSIRPYDRDIADLLPVFLAEYGYETFTDTEGGLKGYVKEALYSDSDIDAAIASLPIQTSTITYTNKSVPCEDWNRKWIEESFTPVEVGENCIIHSPNHLVDTDTKYDIVVAPVMAFGSGHHQTTYMMAEHLIRDFEAGKTFLDMGCGTGVLAILASKLGAKSVTAIDIDEMAYENCIENIRLNSAGNINVLLGDSTAIGCSRFDAIAANINRNILLADMPAYTKALNRGGALYLSGFYVSDIEAVKDSAIKNGLEFVKSEAREEWASLKFQKP</sequence>
<proteinExistence type="inferred from homology"/>
<dbReference type="InterPro" id="IPR004498">
    <property type="entry name" value="Ribosomal_PrmA_MeTrfase"/>
</dbReference>
<keyword evidence="7" id="KW-0687">Ribonucleoprotein</keyword>
<feature type="binding site" evidence="6">
    <location>
        <position position="153"/>
    </location>
    <ligand>
        <name>S-adenosyl-L-methionine</name>
        <dbReference type="ChEBI" id="CHEBI:59789"/>
    </ligand>
</feature>
<accession>A0A9D9H7A1</accession>
<keyword evidence="3 6" id="KW-0489">Methyltransferase</keyword>
<keyword evidence="2 6" id="KW-0963">Cytoplasm</keyword>
<comment type="catalytic activity">
    <reaction evidence="6">
        <text>L-lysyl-[protein] + 3 S-adenosyl-L-methionine = N(6),N(6),N(6)-trimethyl-L-lysyl-[protein] + 3 S-adenosyl-L-homocysteine + 3 H(+)</text>
        <dbReference type="Rhea" id="RHEA:54192"/>
        <dbReference type="Rhea" id="RHEA-COMP:9752"/>
        <dbReference type="Rhea" id="RHEA-COMP:13826"/>
        <dbReference type="ChEBI" id="CHEBI:15378"/>
        <dbReference type="ChEBI" id="CHEBI:29969"/>
        <dbReference type="ChEBI" id="CHEBI:57856"/>
        <dbReference type="ChEBI" id="CHEBI:59789"/>
        <dbReference type="ChEBI" id="CHEBI:61961"/>
    </reaction>
</comment>
<dbReference type="CDD" id="cd02440">
    <property type="entry name" value="AdoMet_MTases"/>
    <property type="match status" value="1"/>
</dbReference>
<evidence type="ECO:0000256" key="4">
    <source>
        <dbReference type="ARBA" id="ARBA00022679"/>
    </source>
</evidence>
<gene>
    <name evidence="6 7" type="primary">prmA</name>
    <name evidence="7" type="ORF">IAC54_01495</name>
</gene>
<name>A0A9D9H7A1_9BACT</name>
<dbReference type="NCBIfam" id="NF001785">
    <property type="entry name" value="PRK00517.2-2"/>
    <property type="match status" value="1"/>
</dbReference>
<comment type="caution">
    <text evidence="7">The sequence shown here is derived from an EMBL/GenBank/DDBJ whole genome shotgun (WGS) entry which is preliminary data.</text>
</comment>
<keyword evidence="5 6" id="KW-0949">S-adenosyl-L-methionine</keyword>
<dbReference type="HAMAP" id="MF_00735">
    <property type="entry name" value="Methyltr_PrmA"/>
    <property type="match status" value="1"/>
</dbReference>
<evidence type="ECO:0000256" key="5">
    <source>
        <dbReference type="ARBA" id="ARBA00022691"/>
    </source>
</evidence>
<dbReference type="AlphaFoldDB" id="A0A9D9H7A1"/>
<keyword evidence="7" id="KW-0689">Ribosomal protein</keyword>